<feature type="binding site" evidence="13">
    <location>
        <position position="128"/>
    </location>
    <ligand>
        <name>ATP</name>
        <dbReference type="ChEBI" id="CHEBI:30616"/>
    </ligand>
</feature>
<accession>A0A8S2ZDM3</accession>
<feature type="domain" description="Protein kinase" evidence="15">
    <location>
        <begin position="99"/>
        <end position="367"/>
    </location>
</feature>
<dbReference type="InterPro" id="IPR017441">
    <property type="entry name" value="Protein_kinase_ATP_BS"/>
</dbReference>
<comment type="similarity">
    <text evidence="1">Belongs to the protein kinase superfamily. AGC Ser/Thr protein kinase family. DMPK subfamily.</text>
</comment>
<dbReference type="InterPro" id="IPR011009">
    <property type="entry name" value="Kinase-like_dom_sf"/>
</dbReference>
<sequence length="430" mass="49378">SVLSNKSSFFKTLLNLEMIENGNINVESRYDEIKRFILDDYKNDPTILGIDGLLDVLLVLHDECSNATLRGEKPIRKYLENVKTFVSRIKQCRLNRNDFEIIKTIGQGAFGEVVVVKMKNTERIFAMKIMNKMEILNRADIVSFREERDVLVLGDPQWITKLYYAFHDNENLYLLMEYYYGGDLLTLLSTYDDKFSEDMTRFYVAEIILAVDSLHKLGYIHRDIKPDNILIDGSGHIRLADFGSCLRMRADGTVQSNVSVGTPDYISPEVLCAMNENESCYGSLCDWWSLGCVMWEMLFGAPPFYAEAMLDTYGQIIARSKNKIPLSFPGDVDVSDDAKDLLQKLLCSADYRLGKNGLNDFKKHPFFTKLDWNNLRQTKPPYIPVVIDPMDISNSNDIEPETFVKKSTKTPLEDKINVSHKQPQYIFHLP</sequence>
<evidence type="ECO:0000256" key="6">
    <source>
        <dbReference type="ARBA" id="ARBA00022723"/>
    </source>
</evidence>
<evidence type="ECO:0000256" key="3">
    <source>
        <dbReference type="ARBA" id="ARBA00022527"/>
    </source>
</evidence>
<dbReference type="Pfam" id="PF00069">
    <property type="entry name" value="Pkinase"/>
    <property type="match status" value="1"/>
</dbReference>
<keyword evidence="7 13" id="KW-0547">Nucleotide-binding</keyword>
<evidence type="ECO:0000256" key="11">
    <source>
        <dbReference type="ARBA" id="ARBA00047899"/>
    </source>
</evidence>
<comment type="catalytic activity">
    <reaction evidence="12">
        <text>L-seryl-[protein] + ATP = O-phospho-L-seryl-[protein] + ADP + H(+)</text>
        <dbReference type="Rhea" id="RHEA:17989"/>
        <dbReference type="Rhea" id="RHEA-COMP:9863"/>
        <dbReference type="Rhea" id="RHEA-COMP:11604"/>
        <dbReference type="ChEBI" id="CHEBI:15378"/>
        <dbReference type="ChEBI" id="CHEBI:29999"/>
        <dbReference type="ChEBI" id="CHEBI:30616"/>
        <dbReference type="ChEBI" id="CHEBI:83421"/>
        <dbReference type="ChEBI" id="CHEBI:456216"/>
        <dbReference type="EC" id="2.7.11.1"/>
    </reaction>
</comment>
<evidence type="ECO:0000256" key="14">
    <source>
        <dbReference type="RuleBase" id="RU000304"/>
    </source>
</evidence>
<evidence type="ECO:0000256" key="2">
    <source>
        <dbReference type="ARBA" id="ARBA00012513"/>
    </source>
</evidence>
<dbReference type="InterPro" id="IPR000961">
    <property type="entry name" value="AGC-kinase_C"/>
</dbReference>
<keyword evidence="6" id="KW-0479">Metal-binding</keyword>
<dbReference type="PROSITE" id="PS00107">
    <property type="entry name" value="PROTEIN_KINASE_ATP"/>
    <property type="match status" value="1"/>
</dbReference>
<keyword evidence="8" id="KW-0418">Kinase</keyword>
<comment type="catalytic activity">
    <reaction evidence="11">
        <text>L-threonyl-[protein] + ATP = O-phospho-L-threonyl-[protein] + ADP + H(+)</text>
        <dbReference type="Rhea" id="RHEA:46608"/>
        <dbReference type="Rhea" id="RHEA-COMP:11060"/>
        <dbReference type="Rhea" id="RHEA-COMP:11605"/>
        <dbReference type="ChEBI" id="CHEBI:15378"/>
        <dbReference type="ChEBI" id="CHEBI:30013"/>
        <dbReference type="ChEBI" id="CHEBI:30616"/>
        <dbReference type="ChEBI" id="CHEBI:61977"/>
        <dbReference type="ChEBI" id="CHEBI:456216"/>
        <dbReference type="EC" id="2.7.11.1"/>
    </reaction>
</comment>
<evidence type="ECO:0000256" key="12">
    <source>
        <dbReference type="ARBA" id="ARBA00048679"/>
    </source>
</evidence>
<evidence type="ECO:0000313" key="18">
    <source>
        <dbReference type="Proteomes" id="UP000681720"/>
    </source>
</evidence>
<gene>
    <name evidence="17" type="ORF">GIL414_LOCUS39822</name>
</gene>
<evidence type="ECO:0000313" key="17">
    <source>
        <dbReference type="EMBL" id="CAF4622095.1"/>
    </source>
</evidence>
<dbReference type="SUPFAM" id="SSF56112">
    <property type="entry name" value="Protein kinase-like (PK-like)"/>
    <property type="match status" value="1"/>
</dbReference>
<reference evidence="17" key="1">
    <citation type="submission" date="2021-02" db="EMBL/GenBank/DDBJ databases">
        <authorList>
            <person name="Nowell W R."/>
        </authorList>
    </citation>
    <scope>NUCLEOTIDE SEQUENCE</scope>
</reference>
<proteinExistence type="inferred from homology"/>
<protein>
    <recommendedName>
        <fullName evidence="2">non-specific serine/threonine protein kinase</fullName>
        <ecNumber evidence="2">2.7.11.1</ecNumber>
    </recommendedName>
</protein>
<dbReference type="InterPro" id="IPR000719">
    <property type="entry name" value="Prot_kinase_dom"/>
</dbReference>
<dbReference type="PROSITE" id="PS51285">
    <property type="entry name" value="AGC_KINASE_CTER"/>
    <property type="match status" value="1"/>
</dbReference>
<dbReference type="EC" id="2.7.11.1" evidence="2"/>
<dbReference type="GO" id="GO:0005856">
    <property type="term" value="C:cytoskeleton"/>
    <property type="evidence" value="ECO:0007669"/>
    <property type="project" value="TreeGrafter"/>
</dbReference>
<dbReference type="GO" id="GO:0005737">
    <property type="term" value="C:cytoplasm"/>
    <property type="evidence" value="ECO:0007669"/>
    <property type="project" value="TreeGrafter"/>
</dbReference>
<evidence type="ECO:0000256" key="10">
    <source>
        <dbReference type="ARBA" id="ARBA00023054"/>
    </source>
</evidence>
<dbReference type="InterPro" id="IPR008271">
    <property type="entry name" value="Ser/Thr_kinase_AS"/>
</dbReference>
<dbReference type="EMBL" id="CAJOBJ010108934">
    <property type="protein sequence ID" value="CAF4622095.1"/>
    <property type="molecule type" value="Genomic_DNA"/>
</dbReference>
<comment type="caution">
    <text evidence="17">The sequence shown here is derived from an EMBL/GenBank/DDBJ whole genome shotgun (WGS) entry which is preliminary data.</text>
</comment>
<feature type="domain" description="AGC-kinase C-terminal" evidence="16">
    <location>
        <begin position="368"/>
        <end position="430"/>
    </location>
</feature>
<dbReference type="PROSITE" id="PS50011">
    <property type="entry name" value="PROTEIN_KINASE_DOM"/>
    <property type="match status" value="1"/>
</dbReference>
<dbReference type="PANTHER" id="PTHR22988">
    <property type="entry name" value="MYOTONIC DYSTROPHY S/T KINASE-RELATED"/>
    <property type="match status" value="1"/>
</dbReference>
<keyword evidence="10" id="KW-0175">Coiled coil</keyword>
<organism evidence="17 18">
    <name type="scientific">Rotaria magnacalcarata</name>
    <dbReference type="NCBI Taxonomy" id="392030"/>
    <lineage>
        <taxon>Eukaryota</taxon>
        <taxon>Metazoa</taxon>
        <taxon>Spiralia</taxon>
        <taxon>Gnathifera</taxon>
        <taxon>Rotifera</taxon>
        <taxon>Eurotatoria</taxon>
        <taxon>Bdelloidea</taxon>
        <taxon>Philodinida</taxon>
        <taxon>Philodinidae</taxon>
        <taxon>Rotaria</taxon>
    </lineage>
</organism>
<dbReference type="FunFam" id="1.10.510.10:FF:000014">
    <property type="entry name" value="Non-specific serine/threonine protein kinase"/>
    <property type="match status" value="1"/>
</dbReference>
<keyword evidence="4" id="KW-0597">Phosphoprotein</keyword>
<dbReference type="Proteomes" id="UP000681720">
    <property type="component" value="Unassembled WGS sequence"/>
</dbReference>
<dbReference type="SMART" id="SM00220">
    <property type="entry name" value="S_TKc"/>
    <property type="match status" value="1"/>
</dbReference>
<keyword evidence="9 13" id="KW-0067">ATP-binding</keyword>
<evidence type="ECO:0000256" key="13">
    <source>
        <dbReference type="PROSITE-ProRule" id="PRU10141"/>
    </source>
</evidence>
<dbReference type="GO" id="GO:0046872">
    <property type="term" value="F:metal ion binding"/>
    <property type="evidence" value="ECO:0007669"/>
    <property type="project" value="UniProtKB-KW"/>
</dbReference>
<keyword evidence="3 14" id="KW-0723">Serine/threonine-protein kinase</keyword>
<dbReference type="InterPro" id="IPR050839">
    <property type="entry name" value="Rho-assoc_Ser/Thr_Kinase"/>
</dbReference>
<evidence type="ECO:0000259" key="16">
    <source>
        <dbReference type="PROSITE" id="PS51285"/>
    </source>
</evidence>
<dbReference type="GO" id="GO:0005524">
    <property type="term" value="F:ATP binding"/>
    <property type="evidence" value="ECO:0007669"/>
    <property type="project" value="UniProtKB-UniRule"/>
</dbReference>
<keyword evidence="5" id="KW-0808">Transferase</keyword>
<evidence type="ECO:0000256" key="1">
    <source>
        <dbReference type="ARBA" id="ARBA00005719"/>
    </source>
</evidence>
<evidence type="ECO:0000256" key="8">
    <source>
        <dbReference type="ARBA" id="ARBA00022777"/>
    </source>
</evidence>
<evidence type="ECO:0000259" key="15">
    <source>
        <dbReference type="PROSITE" id="PS50011"/>
    </source>
</evidence>
<name>A0A8S2ZDM3_9BILA</name>
<dbReference type="AlphaFoldDB" id="A0A8S2ZDM3"/>
<evidence type="ECO:0000256" key="9">
    <source>
        <dbReference type="ARBA" id="ARBA00022840"/>
    </source>
</evidence>
<dbReference type="FunFam" id="3.30.200.20:FF:001055">
    <property type="entry name" value="Serine/threonine-protein kinase MRCK beta"/>
    <property type="match status" value="1"/>
</dbReference>
<dbReference type="Gene3D" id="3.30.200.20">
    <property type="entry name" value="Phosphorylase Kinase, domain 1"/>
    <property type="match status" value="1"/>
</dbReference>
<feature type="non-terminal residue" evidence="17">
    <location>
        <position position="1"/>
    </location>
</feature>
<dbReference type="PROSITE" id="PS00108">
    <property type="entry name" value="PROTEIN_KINASE_ST"/>
    <property type="match status" value="1"/>
</dbReference>
<dbReference type="Gene3D" id="1.10.510.10">
    <property type="entry name" value="Transferase(Phosphotransferase) domain 1"/>
    <property type="match status" value="1"/>
</dbReference>
<evidence type="ECO:0000256" key="4">
    <source>
        <dbReference type="ARBA" id="ARBA00022553"/>
    </source>
</evidence>
<dbReference type="GO" id="GO:0031032">
    <property type="term" value="P:actomyosin structure organization"/>
    <property type="evidence" value="ECO:0007669"/>
    <property type="project" value="TreeGrafter"/>
</dbReference>
<evidence type="ECO:0000256" key="7">
    <source>
        <dbReference type="ARBA" id="ARBA00022741"/>
    </source>
</evidence>
<dbReference type="GO" id="GO:0004674">
    <property type="term" value="F:protein serine/threonine kinase activity"/>
    <property type="evidence" value="ECO:0007669"/>
    <property type="project" value="UniProtKB-KW"/>
</dbReference>
<evidence type="ECO:0000256" key="5">
    <source>
        <dbReference type="ARBA" id="ARBA00022679"/>
    </source>
</evidence>
<dbReference type="PANTHER" id="PTHR22988:SF66">
    <property type="entry name" value="SERINE_THREONINE-PROTEIN KINASE GENGHIS KHAN"/>
    <property type="match status" value="1"/>
</dbReference>